<keyword evidence="1" id="KW-0808">Transferase</keyword>
<accession>A0A4P7IME6</accession>
<dbReference type="GO" id="GO:0016740">
    <property type="term" value="F:transferase activity"/>
    <property type="evidence" value="ECO:0007669"/>
    <property type="project" value="UniProtKB-KW"/>
</dbReference>
<keyword evidence="2" id="KW-1185">Reference proteome</keyword>
<dbReference type="AlphaFoldDB" id="A0A4P7IME6"/>
<proteinExistence type="predicted"/>
<dbReference type="OrthoDB" id="3774915at2"/>
<organism evidence="1 2">
    <name type="scientific">Nocardioides seonyuensis</name>
    <dbReference type="NCBI Taxonomy" id="2518371"/>
    <lineage>
        <taxon>Bacteria</taxon>
        <taxon>Bacillati</taxon>
        <taxon>Actinomycetota</taxon>
        <taxon>Actinomycetes</taxon>
        <taxon>Propionibacteriales</taxon>
        <taxon>Nocardioidaceae</taxon>
        <taxon>Nocardioides</taxon>
    </lineage>
</organism>
<sequence>MTWLPEEWSHPVHVPMGRDHHLRPLRATDLDLATAAVSSSRVRLWSIYGRAWGWPPAGLTREQELVELTRAEAEIAAHESFDYGLFDRDETALLGCVHLDPTPKTGADADISWWVVDALVGSELEALLATFVPTWVAAEWPLARPRYVGRDLTWDDWLDLPEDVPPLP</sequence>
<dbReference type="SUPFAM" id="SSF55729">
    <property type="entry name" value="Acyl-CoA N-acyltransferases (Nat)"/>
    <property type="match status" value="1"/>
</dbReference>
<reference evidence="1 2" key="1">
    <citation type="submission" date="2019-03" db="EMBL/GenBank/DDBJ databases">
        <title>Three New Species of Nocardioides, Nocardioides euryhalodurans sp. nov., Nocardioides seonyuensis sp. nov. and Nocardioides eburneoflavus sp. nov. Iolated from Soil.</title>
        <authorList>
            <person name="Roh S.G."/>
            <person name="Lee C."/>
            <person name="Kim M.-K."/>
            <person name="Kim S.B."/>
        </authorList>
    </citation>
    <scope>NUCLEOTIDE SEQUENCE [LARGE SCALE GENOMIC DNA]</scope>
    <source>
        <strain evidence="1 2">MMS17-SY207-3</strain>
    </source>
</reference>
<dbReference type="InterPro" id="IPR016181">
    <property type="entry name" value="Acyl_CoA_acyltransferase"/>
</dbReference>
<protein>
    <submittedName>
        <fullName evidence="1">N-acetyltransferase</fullName>
    </submittedName>
</protein>
<gene>
    <name evidence="1" type="ORF">EXE58_07675</name>
</gene>
<dbReference type="Proteomes" id="UP000294853">
    <property type="component" value="Chromosome"/>
</dbReference>
<dbReference type="KEGG" id="nsn:EXE58_07675"/>
<name>A0A4P7IME6_9ACTN</name>
<dbReference type="EMBL" id="CP038436">
    <property type="protein sequence ID" value="QBX57511.1"/>
    <property type="molecule type" value="Genomic_DNA"/>
</dbReference>
<dbReference type="Gene3D" id="3.40.630.30">
    <property type="match status" value="1"/>
</dbReference>
<evidence type="ECO:0000313" key="2">
    <source>
        <dbReference type="Proteomes" id="UP000294853"/>
    </source>
</evidence>
<evidence type="ECO:0000313" key="1">
    <source>
        <dbReference type="EMBL" id="QBX57511.1"/>
    </source>
</evidence>